<accession>A0ABQ8ERX8</accession>
<organism evidence="1 2">
    <name type="scientific">Batrachochytrium salamandrivorans</name>
    <dbReference type="NCBI Taxonomy" id="1357716"/>
    <lineage>
        <taxon>Eukaryota</taxon>
        <taxon>Fungi</taxon>
        <taxon>Fungi incertae sedis</taxon>
        <taxon>Chytridiomycota</taxon>
        <taxon>Chytridiomycota incertae sedis</taxon>
        <taxon>Chytridiomycetes</taxon>
        <taxon>Rhizophydiales</taxon>
        <taxon>Rhizophydiales incertae sedis</taxon>
        <taxon>Batrachochytrium</taxon>
    </lineage>
</organism>
<dbReference type="InterPro" id="IPR011990">
    <property type="entry name" value="TPR-like_helical_dom_sf"/>
</dbReference>
<proteinExistence type="predicted"/>
<dbReference type="Proteomes" id="UP001648503">
    <property type="component" value="Unassembled WGS sequence"/>
</dbReference>
<evidence type="ECO:0000313" key="2">
    <source>
        <dbReference type="Proteomes" id="UP001648503"/>
    </source>
</evidence>
<evidence type="ECO:0008006" key="3">
    <source>
        <dbReference type="Google" id="ProtNLM"/>
    </source>
</evidence>
<reference evidence="1 2" key="1">
    <citation type="submission" date="2021-02" db="EMBL/GenBank/DDBJ databases">
        <title>Variation within the Batrachochytrium salamandrivorans European outbreak.</title>
        <authorList>
            <person name="Kelly M."/>
            <person name="Pasmans F."/>
            <person name="Shea T.P."/>
            <person name="Munoz J.F."/>
            <person name="Carranza S."/>
            <person name="Cuomo C.A."/>
            <person name="Martel A."/>
        </authorList>
    </citation>
    <scope>NUCLEOTIDE SEQUENCE [LARGE SCALE GENOMIC DNA]</scope>
    <source>
        <strain evidence="1 2">AMFP18/2</strain>
    </source>
</reference>
<name>A0ABQ8ERX8_9FUNG</name>
<keyword evidence="2" id="KW-1185">Reference proteome</keyword>
<evidence type="ECO:0000313" key="1">
    <source>
        <dbReference type="EMBL" id="KAH6585483.1"/>
    </source>
</evidence>
<sequence length="664" mass="75486">MKLRLDEPLTLVYLFRGTVWTSKAAQYFLPQHAFISTSIRHRLLQRRIQSSSFARQSSKPLAVRIIAYSKGPSTTKKFTLPSQDEDVPVVDKIHAAPVESLSTMHIESHSTSIHESLADWSSTYPMVRINPSLSYPPTSLENTHSTQDDSNASQFLPVVADNVDFHTQAQFNHLISMLSSHLKHPLHLMSEFEILHEVNQGEFSPPVSLSALPSTHNSILDGQSCSTVKKNNETGIDFGDTGLDDVSNEDPWVIYRSLTLDYNVLLKTPRDTFTLLLRYAAHTKQTPGMCMDHINALMQDMSLCHVIPTESEWRLVIWAYIKSGSLDLCETIIEQSNDWCAQFDKVLWEKVDVGSDPHTHEVDRAHMAIKNASHINQVSTRAIFFDILSQALISVGKSHSLWLLVKALAGPIDSVDGEWSYTNVGSIDSFEVLIGLFYNLRLPDRCISVIEAMRNQGISPTHQCYIYTIESMVNCYTTHNTLGLEFTEKGTPSFDQHEAAKTVSEFYCNIPTDRLTLPIIENVLIITEHIPSQSLLPRIWYDIQKLSAQFKEATYWSLCKSYLVCQCGTYFSLLALDIFRHFLARRDLIPNPHNQAHHERFLLMCLEHHHAVVYSAHFRLMLGTGVRIDSAICTRALEMTPDKHLRIPILRYMWVNEMDVPVHI</sequence>
<protein>
    <recommendedName>
        <fullName evidence="3">Pentatricopeptide repeat-containing protein</fullName>
    </recommendedName>
</protein>
<dbReference type="Gene3D" id="1.25.40.10">
    <property type="entry name" value="Tetratricopeptide repeat domain"/>
    <property type="match status" value="1"/>
</dbReference>
<gene>
    <name evidence="1" type="ORF">BASA50_001092</name>
</gene>
<dbReference type="EMBL" id="JAFCIX010000580">
    <property type="protein sequence ID" value="KAH6585483.1"/>
    <property type="molecule type" value="Genomic_DNA"/>
</dbReference>
<comment type="caution">
    <text evidence="1">The sequence shown here is derived from an EMBL/GenBank/DDBJ whole genome shotgun (WGS) entry which is preliminary data.</text>
</comment>